<proteinExistence type="predicted"/>
<evidence type="ECO:0000313" key="1">
    <source>
        <dbReference type="EMBL" id="KAJ6719819.1"/>
    </source>
</evidence>
<protein>
    <submittedName>
        <fullName evidence="1">Uncharacterized protein</fullName>
    </submittedName>
</protein>
<keyword evidence="2" id="KW-1185">Reference proteome</keyword>
<comment type="caution">
    <text evidence="1">The sequence shown here is derived from an EMBL/GenBank/DDBJ whole genome shotgun (WGS) entry which is preliminary data.</text>
</comment>
<name>A0A9Q0Z390_SALPP</name>
<dbReference type="AlphaFoldDB" id="A0A9Q0Z390"/>
<gene>
    <name evidence="1" type="ORF">OIU79_007449</name>
</gene>
<dbReference type="EMBL" id="JAPFFK010000014">
    <property type="protein sequence ID" value="KAJ6719819.1"/>
    <property type="molecule type" value="Genomic_DNA"/>
</dbReference>
<accession>A0A9Q0Z390</accession>
<sequence>MEEVSLHSSSAHGKDRVCGEHSYDMHVSVCFLVSWRGLEQCRCLSEDFIIIHYQ</sequence>
<reference evidence="1" key="1">
    <citation type="submission" date="2022-11" db="EMBL/GenBank/DDBJ databases">
        <authorList>
            <person name="Hyden B.L."/>
            <person name="Feng K."/>
            <person name="Yates T."/>
            <person name="Jawdy S."/>
            <person name="Smart L.B."/>
            <person name="Muchero W."/>
        </authorList>
    </citation>
    <scope>NUCLEOTIDE SEQUENCE</scope>
    <source>
        <tissue evidence="1">Shoot tip</tissue>
    </source>
</reference>
<reference evidence="1" key="2">
    <citation type="journal article" date="2023" name="Int. J. Mol. Sci.">
        <title>De Novo Assembly and Annotation of 11 Diverse Shrub Willow (Salix) Genomes Reveals Novel Gene Organization in Sex-Linked Regions.</title>
        <authorList>
            <person name="Hyden B."/>
            <person name="Feng K."/>
            <person name="Yates T.B."/>
            <person name="Jawdy S."/>
            <person name="Cereghino C."/>
            <person name="Smart L.B."/>
            <person name="Muchero W."/>
        </authorList>
    </citation>
    <scope>NUCLEOTIDE SEQUENCE</scope>
    <source>
        <tissue evidence="1">Shoot tip</tissue>
    </source>
</reference>
<evidence type="ECO:0000313" key="2">
    <source>
        <dbReference type="Proteomes" id="UP001151532"/>
    </source>
</evidence>
<dbReference type="Proteomes" id="UP001151532">
    <property type="component" value="Chromosome 10"/>
</dbReference>
<organism evidence="1 2">
    <name type="scientific">Salix purpurea</name>
    <name type="common">Purple osier willow</name>
    <dbReference type="NCBI Taxonomy" id="77065"/>
    <lineage>
        <taxon>Eukaryota</taxon>
        <taxon>Viridiplantae</taxon>
        <taxon>Streptophyta</taxon>
        <taxon>Embryophyta</taxon>
        <taxon>Tracheophyta</taxon>
        <taxon>Spermatophyta</taxon>
        <taxon>Magnoliopsida</taxon>
        <taxon>eudicotyledons</taxon>
        <taxon>Gunneridae</taxon>
        <taxon>Pentapetalae</taxon>
        <taxon>rosids</taxon>
        <taxon>fabids</taxon>
        <taxon>Malpighiales</taxon>
        <taxon>Salicaceae</taxon>
        <taxon>Saliceae</taxon>
        <taxon>Salix</taxon>
    </lineage>
</organism>